<dbReference type="EMBL" id="PFUA01000018">
    <property type="protein sequence ID" value="PJB50554.1"/>
    <property type="molecule type" value="Genomic_DNA"/>
</dbReference>
<keyword evidence="1" id="KW-1133">Transmembrane helix</keyword>
<keyword evidence="1" id="KW-0812">Transmembrane</keyword>
<evidence type="ECO:0000313" key="2">
    <source>
        <dbReference type="EMBL" id="PJB50554.1"/>
    </source>
</evidence>
<evidence type="ECO:0000256" key="1">
    <source>
        <dbReference type="SAM" id="Phobius"/>
    </source>
</evidence>
<reference evidence="3" key="1">
    <citation type="submission" date="2017-09" db="EMBL/GenBank/DDBJ databases">
        <title>Depth-based differentiation of microbial function through sediment-hosted aquifers and enrichment of novel symbionts in the deep terrestrial subsurface.</title>
        <authorList>
            <person name="Probst A.J."/>
            <person name="Ladd B."/>
            <person name="Jarett J.K."/>
            <person name="Geller-Mcgrath D.E."/>
            <person name="Sieber C.M.K."/>
            <person name="Emerson J.B."/>
            <person name="Anantharaman K."/>
            <person name="Thomas B.C."/>
            <person name="Malmstrom R."/>
            <person name="Stieglmeier M."/>
            <person name="Klingl A."/>
            <person name="Woyke T."/>
            <person name="Ryan C.M."/>
            <person name="Banfield J.F."/>
        </authorList>
    </citation>
    <scope>NUCLEOTIDE SEQUENCE [LARGE SCALE GENOMIC DNA]</scope>
</reference>
<evidence type="ECO:0000313" key="3">
    <source>
        <dbReference type="Proteomes" id="UP000228770"/>
    </source>
</evidence>
<protein>
    <submittedName>
        <fullName evidence="2">Uncharacterized protein</fullName>
    </submittedName>
</protein>
<sequence length="122" mass="13368">MTKIKKIVNKLSNKIFSVSVFRYFAKLSTTRKRQIVFVGAITAILVASSVIILAANNRGDSPYIYLRMDEGAASTTNDSMNNVDGTLQGGATWKQEDECVSGKCLYLDGDGDYVSIPDFSLE</sequence>
<name>A0A2M8C398_9BACT</name>
<dbReference type="InterPro" id="IPR013320">
    <property type="entry name" value="ConA-like_dom_sf"/>
</dbReference>
<organism evidence="2 3">
    <name type="scientific">Candidatus Brennerbacteria bacterium CG_4_9_14_3_um_filter_43_9</name>
    <dbReference type="NCBI Taxonomy" id="1974522"/>
    <lineage>
        <taxon>Bacteria</taxon>
        <taxon>Candidatus Brenneribacteriota</taxon>
    </lineage>
</organism>
<comment type="caution">
    <text evidence="2">The sequence shown here is derived from an EMBL/GenBank/DDBJ whole genome shotgun (WGS) entry which is preliminary data.</text>
</comment>
<proteinExistence type="predicted"/>
<dbReference type="SUPFAM" id="SSF49899">
    <property type="entry name" value="Concanavalin A-like lectins/glucanases"/>
    <property type="match status" value="1"/>
</dbReference>
<dbReference type="Gene3D" id="2.60.120.200">
    <property type="match status" value="1"/>
</dbReference>
<gene>
    <name evidence="2" type="ORF">CO102_00825</name>
</gene>
<accession>A0A2M8C398</accession>
<keyword evidence="1" id="KW-0472">Membrane</keyword>
<feature type="transmembrane region" description="Helical" evidence="1">
    <location>
        <begin position="35"/>
        <end position="55"/>
    </location>
</feature>
<dbReference type="AlphaFoldDB" id="A0A2M8C398"/>
<dbReference type="Proteomes" id="UP000228770">
    <property type="component" value="Unassembled WGS sequence"/>
</dbReference>